<feature type="non-terminal residue" evidence="2">
    <location>
        <position position="1"/>
    </location>
</feature>
<keyword evidence="1" id="KW-1133">Transmembrane helix</keyword>
<keyword evidence="1" id="KW-0812">Transmembrane</keyword>
<dbReference type="EMBL" id="HACA01002958">
    <property type="protein sequence ID" value="CDW20319.1"/>
    <property type="molecule type" value="Transcribed_RNA"/>
</dbReference>
<accession>A0A0K2T2M3</accession>
<dbReference type="AlphaFoldDB" id="A0A0K2T2M3"/>
<organism evidence="2">
    <name type="scientific">Lepeophtheirus salmonis</name>
    <name type="common">Salmon louse</name>
    <name type="synonym">Caligus salmonis</name>
    <dbReference type="NCBI Taxonomy" id="72036"/>
    <lineage>
        <taxon>Eukaryota</taxon>
        <taxon>Metazoa</taxon>
        <taxon>Ecdysozoa</taxon>
        <taxon>Arthropoda</taxon>
        <taxon>Crustacea</taxon>
        <taxon>Multicrustacea</taxon>
        <taxon>Hexanauplia</taxon>
        <taxon>Copepoda</taxon>
        <taxon>Siphonostomatoida</taxon>
        <taxon>Caligidae</taxon>
        <taxon>Lepeophtheirus</taxon>
    </lineage>
</organism>
<evidence type="ECO:0000256" key="1">
    <source>
        <dbReference type="SAM" id="Phobius"/>
    </source>
</evidence>
<name>A0A0K2T2M3_LEPSM</name>
<proteinExistence type="predicted"/>
<evidence type="ECO:0000313" key="2">
    <source>
        <dbReference type="EMBL" id="CDW20319.1"/>
    </source>
</evidence>
<sequence length="44" mass="5101">ADFSPSINVVLCVVLLFFFIFLLLYSSLSPTYWDSPSPFFYDQT</sequence>
<feature type="transmembrane region" description="Helical" evidence="1">
    <location>
        <begin position="6"/>
        <end position="25"/>
    </location>
</feature>
<reference evidence="2" key="1">
    <citation type="submission" date="2014-05" db="EMBL/GenBank/DDBJ databases">
        <authorList>
            <person name="Chronopoulou M."/>
        </authorList>
    </citation>
    <scope>NUCLEOTIDE SEQUENCE</scope>
    <source>
        <tissue evidence="2">Whole organism</tissue>
    </source>
</reference>
<protein>
    <submittedName>
        <fullName evidence="2">Uncharacterized protein</fullName>
    </submittedName>
</protein>
<keyword evidence="1" id="KW-0472">Membrane</keyword>